<dbReference type="Proteomes" id="UP000178912">
    <property type="component" value="Unassembled WGS sequence"/>
</dbReference>
<accession>A0A1E1LPD5</accession>
<dbReference type="EMBL" id="FJUX01000159">
    <property type="protein sequence ID" value="CZT12367.1"/>
    <property type="molecule type" value="Genomic_DNA"/>
</dbReference>
<feature type="compositionally biased region" description="Polar residues" evidence="1">
    <location>
        <begin position="400"/>
        <end position="410"/>
    </location>
</feature>
<organism evidence="2 3">
    <name type="scientific">Rhynchosporium agropyri</name>
    <dbReference type="NCBI Taxonomy" id="914238"/>
    <lineage>
        <taxon>Eukaryota</taxon>
        <taxon>Fungi</taxon>
        <taxon>Dikarya</taxon>
        <taxon>Ascomycota</taxon>
        <taxon>Pezizomycotina</taxon>
        <taxon>Leotiomycetes</taxon>
        <taxon>Helotiales</taxon>
        <taxon>Ploettnerulaceae</taxon>
        <taxon>Rhynchosporium</taxon>
    </lineage>
</organism>
<sequence>MAQVNTRNTSAMQFIFFFVTLFLTFVSTSPVKKNFQLIPPVQSPISASGPHLISFSLIATFSPPKLAAAPATVSSTPPQPVTTLPPPDAPSAENCGNIYIARDGKINPTTSVPKAACPTTLKIDARYRGASHVGRFNAAVPTQPPLPQIADKQTKNDLQNRIDPPASTSSASPIYIARDDNRRQTKYHLLPPLPVQGIVEARQTAPGNGAAWQGRNGGVIFIAHDDQDSDSTSSFPQSNGQGSTTSVVRKQHVTVPPPGGDITGCVIYIARDSKITTTKRLAPYGGCPTPPPQRQLDSNYVRVEKDVDHEPIFNTLATSGLTTLTVVGSTSTGRETGGVVISGVHSSKTIATIRPSKYAVDGGSGTFTVITSLPTATKYVPFAEIIPPPEWLSTHIKSPDPSTITTSNESTHIHSDNKPATLALPGHGLPA</sequence>
<dbReference type="OrthoDB" id="3561295at2759"/>
<evidence type="ECO:0000256" key="1">
    <source>
        <dbReference type="SAM" id="MobiDB-lite"/>
    </source>
</evidence>
<feature type="compositionally biased region" description="Polar residues" evidence="1">
    <location>
        <begin position="230"/>
        <end position="246"/>
    </location>
</feature>
<evidence type="ECO:0000313" key="2">
    <source>
        <dbReference type="EMBL" id="CZT12367.1"/>
    </source>
</evidence>
<reference evidence="3" key="1">
    <citation type="submission" date="2016-03" db="EMBL/GenBank/DDBJ databases">
        <authorList>
            <person name="Guldener U."/>
        </authorList>
    </citation>
    <scope>NUCLEOTIDE SEQUENCE [LARGE SCALE GENOMIC DNA]</scope>
    <source>
        <strain evidence="3">04CH-RAC-A.6.1</strain>
    </source>
</reference>
<feature type="region of interest" description="Disordered" evidence="1">
    <location>
        <begin position="69"/>
        <end position="89"/>
    </location>
</feature>
<feature type="compositionally biased region" description="Pro residues" evidence="1">
    <location>
        <begin position="77"/>
        <end position="89"/>
    </location>
</feature>
<name>A0A1E1LPD5_9HELO</name>
<protein>
    <submittedName>
        <fullName evidence="2">Uncharacterized protein</fullName>
    </submittedName>
</protein>
<evidence type="ECO:0000313" key="3">
    <source>
        <dbReference type="Proteomes" id="UP000178912"/>
    </source>
</evidence>
<gene>
    <name evidence="2" type="ORF">RAG0_16216</name>
</gene>
<dbReference type="AlphaFoldDB" id="A0A1E1LPD5"/>
<keyword evidence="3" id="KW-1185">Reference proteome</keyword>
<feature type="region of interest" description="Disordered" evidence="1">
    <location>
        <begin position="225"/>
        <end position="246"/>
    </location>
</feature>
<proteinExistence type="predicted"/>
<feature type="region of interest" description="Disordered" evidence="1">
    <location>
        <begin position="396"/>
        <end position="431"/>
    </location>
</feature>